<evidence type="ECO:0000256" key="7">
    <source>
        <dbReference type="ARBA" id="ARBA00022779"/>
    </source>
</evidence>
<dbReference type="GO" id="GO:0009425">
    <property type="term" value="C:bacterial-type flagellum basal body"/>
    <property type="evidence" value="ECO:0007669"/>
    <property type="project" value="UniProtKB-SubCell"/>
</dbReference>
<evidence type="ECO:0000259" key="12">
    <source>
        <dbReference type="Pfam" id="PF14841"/>
    </source>
</evidence>
<dbReference type="AlphaFoldDB" id="A0A972NZK8"/>
<sequence length="331" mass="36452">MNAEGINKAALLLMSLGEDEAAEAFRFLDPREVQKISIAMAALKNVTRGAVDTVLQDFIKEAETHTTLSLDSKDYIRSVLTRALGEDKAGNVIDRILLGDDVGGIEGLKWMDAPAVAELIKNEHPQIIATILVHLDPEQASDVLECFTERTRNDVLLRIATLDGIQPAALRELDEVMTELLSGSGNVKRKAVGGVRAAAEILNYLSIQHEESVIDNVRSYDDDLAQRIIDEMFTFENLVELDDRAIRLLLREVGTETLGIALKVGPPELRQKFMANMSQRAAELFSEDMDARGPVRLSEVEAQQRKVLQVARDLAGSGEIALGDKADDMYV</sequence>
<gene>
    <name evidence="14" type="primary">fliG</name>
    <name evidence="14" type="ORF">GNZ13_44200</name>
    <name evidence="15" type="ORF">GNZ13_44285</name>
</gene>
<evidence type="ECO:0000256" key="5">
    <source>
        <dbReference type="ARBA" id="ARBA00022475"/>
    </source>
</evidence>
<keyword evidence="5" id="KW-1003">Cell membrane</keyword>
<comment type="function">
    <text evidence="10">FliG is one of three proteins (FliG, FliN, FliM) that forms the rotor-mounted switch complex (C ring), located at the base of the basal body. This complex interacts with the CheY and CheZ chemotaxis proteins, in addition to contacting components of the motor that determine the direction of flagellar rotation.</text>
</comment>
<organism evidence="14 16">
    <name type="scientific">Paraburkholderia elongata</name>
    <dbReference type="NCBI Taxonomy" id="2675747"/>
    <lineage>
        <taxon>Bacteria</taxon>
        <taxon>Pseudomonadati</taxon>
        <taxon>Pseudomonadota</taxon>
        <taxon>Betaproteobacteria</taxon>
        <taxon>Burkholderiales</taxon>
        <taxon>Burkholderiaceae</taxon>
        <taxon>Paraburkholderia</taxon>
    </lineage>
</organism>
<feature type="domain" description="Flagellar motor switch protein FliG middle" evidence="12">
    <location>
        <begin position="115"/>
        <end position="186"/>
    </location>
</feature>
<dbReference type="InterPro" id="IPR000090">
    <property type="entry name" value="Flg_Motor_Flig"/>
</dbReference>
<dbReference type="GO" id="GO:0005886">
    <property type="term" value="C:plasma membrane"/>
    <property type="evidence" value="ECO:0007669"/>
    <property type="project" value="UniProtKB-SubCell"/>
</dbReference>
<protein>
    <recommendedName>
        <fullName evidence="4">Flagellar motor switch protein FliG</fullName>
    </recommendedName>
</protein>
<evidence type="ECO:0000259" key="11">
    <source>
        <dbReference type="Pfam" id="PF01706"/>
    </source>
</evidence>
<evidence type="ECO:0000256" key="9">
    <source>
        <dbReference type="ARBA" id="ARBA00023143"/>
    </source>
</evidence>
<evidence type="ECO:0000313" key="15">
    <source>
        <dbReference type="EMBL" id="NPT61374.1"/>
    </source>
</evidence>
<dbReference type="GO" id="GO:0003774">
    <property type="term" value="F:cytoskeletal motor activity"/>
    <property type="evidence" value="ECO:0007669"/>
    <property type="project" value="InterPro"/>
</dbReference>
<dbReference type="FunFam" id="1.10.220.30:FF:000001">
    <property type="entry name" value="Flagellar motor switch protein FliG"/>
    <property type="match status" value="1"/>
</dbReference>
<feature type="domain" description="Flagellar motor switch protein FliG C-terminal" evidence="11">
    <location>
        <begin position="216"/>
        <end position="322"/>
    </location>
</feature>
<dbReference type="GO" id="GO:0006935">
    <property type="term" value="P:chemotaxis"/>
    <property type="evidence" value="ECO:0007669"/>
    <property type="project" value="UniProtKB-KW"/>
</dbReference>
<dbReference type="GO" id="GO:0071973">
    <property type="term" value="P:bacterial-type flagellum-dependent cell motility"/>
    <property type="evidence" value="ECO:0007669"/>
    <property type="project" value="InterPro"/>
</dbReference>
<keyword evidence="6" id="KW-0145">Chemotaxis</keyword>
<dbReference type="PRINTS" id="PR00954">
    <property type="entry name" value="FLGMOTORFLIG"/>
</dbReference>
<keyword evidence="14" id="KW-0282">Flagellum</keyword>
<dbReference type="InterPro" id="IPR032779">
    <property type="entry name" value="FliG_M"/>
</dbReference>
<dbReference type="SUPFAM" id="SSF48029">
    <property type="entry name" value="FliG"/>
    <property type="match status" value="2"/>
</dbReference>
<accession>A0A972NZK8</accession>
<keyword evidence="14" id="KW-0966">Cell projection</keyword>
<keyword evidence="9" id="KW-0975">Bacterial flagellum</keyword>
<dbReference type="InterPro" id="IPR028263">
    <property type="entry name" value="FliG_N"/>
</dbReference>
<dbReference type="Pfam" id="PF01706">
    <property type="entry name" value="FliG_C"/>
    <property type="match status" value="1"/>
</dbReference>
<dbReference type="PANTHER" id="PTHR30534:SF0">
    <property type="entry name" value="FLAGELLAR MOTOR SWITCH PROTEIN FLIG"/>
    <property type="match status" value="1"/>
</dbReference>
<comment type="caution">
    <text evidence="14">The sequence shown here is derived from an EMBL/GenBank/DDBJ whole genome shotgun (WGS) entry which is preliminary data.</text>
</comment>
<dbReference type="Pfam" id="PF14842">
    <property type="entry name" value="FliG_N"/>
    <property type="match status" value="1"/>
</dbReference>
<dbReference type="Pfam" id="PF14841">
    <property type="entry name" value="FliG_M"/>
    <property type="match status" value="1"/>
</dbReference>
<evidence type="ECO:0000256" key="1">
    <source>
        <dbReference type="ARBA" id="ARBA00004117"/>
    </source>
</evidence>
<keyword evidence="7" id="KW-0283">Flagellar rotation</keyword>
<dbReference type="PANTHER" id="PTHR30534">
    <property type="entry name" value="FLAGELLAR MOTOR SWITCH PROTEIN FLIG"/>
    <property type="match status" value="1"/>
</dbReference>
<dbReference type="EMBL" id="WOEZ01000265">
    <property type="protein sequence ID" value="NPT61374.1"/>
    <property type="molecule type" value="Genomic_DNA"/>
</dbReference>
<comment type="subcellular location">
    <subcellularLocation>
        <location evidence="1">Bacterial flagellum basal body</location>
    </subcellularLocation>
    <subcellularLocation>
        <location evidence="2">Cell inner membrane</location>
        <topology evidence="2">Peripheral membrane protein</topology>
        <orientation evidence="2">Cytoplasmic side</orientation>
    </subcellularLocation>
</comment>
<dbReference type="Proteomes" id="UP000655523">
    <property type="component" value="Unassembled WGS sequence"/>
</dbReference>
<evidence type="ECO:0000313" key="16">
    <source>
        <dbReference type="Proteomes" id="UP000655523"/>
    </source>
</evidence>
<keyword evidence="16" id="KW-1185">Reference proteome</keyword>
<evidence type="ECO:0000256" key="10">
    <source>
        <dbReference type="ARBA" id="ARBA00025598"/>
    </source>
</evidence>
<dbReference type="InterPro" id="IPR011002">
    <property type="entry name" value="FliG_a-hlx"/>
</dbReference>
<evidence type="ECO:0000256" key="8">
    <source>
        <dbReference type="ARBA" id="ARBA00023136"/>
    </source>
</evidence>
<comment type="similarity">
    <text evidence="3">Belongs to the FliG family.</text>
</comment>
<evidence type="ECO:0000259" key="13">
    <source>
        <dbReference type="Pfam" id="PF14842"/>
    </source>
</evidence>
<dbReference type="Gene3D" id="1.10.220.30">
    <property type="match status" value="3"/>
</dbReference>
<dbReference type="EMBL" id="WOEZ01000264">
    <property type="protein sequence ID" value="NPT61358.1"/>
    <property type="molecule type" value="Genomic_DNA"/>
</dbReference>
<feature type="domain" description="Flagellar motor switch protein FliG N-terminal" evidence="13">
    <location>
        <begin position="4"/>
        <end position="99"/>
    </location>
</feature>
<dbReference type="PIRSF" id="PIRSF003161">
    <property type="entry name" value="FliG"/>
    <property type="match status" value="1"/>
</dbReference>
<reference evidence="14 16" key="1">
    <citation type="submission" date="2019-11" db="EMBL/GenBank/DDBJ databases">
        <title>Metabolism of dissolved organic matter in forest soils.</title>
        <authorList>
            <person name="Cyle K.T."/>
            <person name="Wilhelm R.C."/>
            <person name="Martinez C.E."/>
        </authorList>
    </citation>
    <scope>NUCLEOTIDE SEQUENCE [LARGE SCALE GENOMIC DNA]</scope>
    <source>
        <strain evidence="14 16">5N</strain>
    </source>
</reference>
<keyword evidence="8" id="KW-0472">Membrane</keyword>
<evidence type="ECO:0000313" key="14">
    <source>
        <dbReference type="EMBL" id="NPT61358.1"/>
    </source>
</evidence>
<evidence type="ECO:0000256" key="4">
    <source>
        <dbReference type="ARBA" id="ARBA00021870"/>
    </source>
</evidence>
<dbReference type="RefSeq" id="WP_172176962.1">
    <property type="nucleotide sequence ID" value="NZ_WOEZ01000264.1"/>
</dbReference>
<proteinExistence type="inferred from homology"/>
<dbReference type="NCBIfam" id="TIGR00207">
    <property type="entry name" value="fliG"/>
    <property type="match status" value="1"/>
</dbReference>
<name>A0A972NZK8_9BURK</name>
<evidence type="ECO:0000256" key="2">
    <source>
        <dbReference type="ARBA" id="ARBA00004515"/>
    </source>
</evidence>
<keyword evidence="14" id="KW-0969">Cilium</keyword>
<evidence type="ECO:0000256" key="6">
    <source>
        <dbReference type="ARBA" id="ARBA00022500"/>
    </source>
</evidence>
<evidence type="ECO:0000256" key="3">
    <source>
        <dbReference type="ARBA" id="ARBA00010299"/>
    </source>
</evidence>
<dbReference type="InterPro" id="IPR023087">
    <property type="entry name" value="Flg_Motor_Flig_C"/>
</dbReference>